<evidence type="ECO:0000256" key="3">
    <source>
        <dbReference type="ARBA" id="ARBA00023125"/>
    </source>
</evidence>
<organism evidence="6 7">
    <name type="scientific">Roseateles saccharophilus</name>
    <name type="common">Pseudomonas saccharophila</name>
    <dbReference type="NCBI Taxonomy" id="304"/>
    <lineage>
        <taxon>Bacteria</taxon>
        <taxon>Pseudomonadati</taxon>
        <taxon>Pseudomonadota</taxon>
        <taxon>Betaproteobacteria</taxon>
        <taxon>Burkholderiales</taxon>
        <taxon>Sphaerotilaceae</taxon>
        <taxon>Roseateles</taxon>
    </lineage>
</organism>
<dbReference type="PANTHER" id="PTHR30349:SF41">
    <property type="entry name" value="INTEGRASE_RECOMBINASE PROTEIN MJ0367-RELATED"/>
    <property type="match status" value="1"/>
</dbReference>
<keyword evidence="3" id="KW-0238">DNA-binding</keyword>
<dbReference type="InterPro" id="IPR010998">
    <property type="entry name" value="Integrase_recombinase_N"/>
</dbReference>
<comment type="caution">
    <text evidence="6">The sequence shown here is derived from an EMBL/GenBank/DDBJ whole genome shotgun (WGS) entry which is preliminary data.</text>
</comment>
<dbReference type="CDD" id="cd00397">
    <property type="entry name" value="DNA_BRE_C"/>
    <property type="match status" value="1"/>
</dbReference>
<dbReference type="AlphaFoldDB" id="A0A4V2VN55"/>
<dbReference type="Proteomes" id="UP000295110">
    <property type="component" value="Unassembled WGS sequence"/>
</dbReference>
<dbReference type="InterPro" id="IPR050090">
    <property type="entry name" value="Tyrosine_recombinase_XerCD"/>
</dbReference>
<protein>
    <submittedName>
        <fullName evidence="6">Phage integrase family protein</fullName>
    </submittedName>
</protein>
<evidence type="ECO:0000256" key="1">
    <source>
        <dbReference type="ARBA" id="ARBA00008857"/>
    </source>
</evidence>
<evidence type="ECO:0000256" key="2">
    <source>
        <dbReference type="ARBA" id="ARBA00022908"/>
    </source>
</evidence>
<dbReference type="RefSeq" id="WP_132576882.1">
    <property type="nucleotide sequence ID" value="NZ_CBCSGL010000130.1"/>
</dbReference>
<dbReference type="GO" id="GO:0006310">
    <property type="term" value="P:DNA recombination"/>
    <property type="evidence" value="ECO:0007669"/>
    <property type="project" value="UniProtKB-KW"/>
</dbReference>
<name>A0A4V2VN55_ROSSA</name>
<comment type="similarity">
    <text evidence="1">Belongs to the 'phage' integrase family.</text>
</comment>
<dbReference type="EMBL" id="SMBU01000089">
    <property type="protein sequence ID" value="TCU81169.1"/>
    <property type="molecule type" value="Genomic_DNA"/>
</dbReference>
<dbReference type="OrthoDB" id="102994at2"/>
<evidence type="ECO:0000313" key="6">
    <source>
        <dbReference type="EMBL" id="TCU81169.1"/>
    </source>
</evidence>
<dbReference type="GO" id="GO:0003677">
    <property type="term" value="F:DNA binding"/>
    <property type="evidence" value="ECO:0007669"/>
    <property type="project" value="UniProtKB-KW"/>
</dbReference>
<dbReference type="Pfam" id="PF00589">
    <property type="entry name" value="Phage_integrase"/>
    <property type="match status" value="1"/>
</dbReference>
<accession>A0A4V2VN55</accession>
<reference evidence="6 7" key="1">
    <citation type="submission" date="2019-03" db="EMBL/GenBank/DDBJ databases">
        <title>Genomic Encyclopedia of Type Strains, Phase IV (KMG-IV): sequencing the most valuable type-strain genomes for metagenomic binning, comparative biology and taxonomic classification.</title>
        <authorList>
            <person name="Goeker M."/>
        </authorList>
    </citation>
    <scope>NUCLEOTIDE SEQUENCE [LARGE SCALE GENOMIC DNA]</scope>
    <source>
        <strain evidence="6 7">DSM 654</strain>
    </source>
</reference>
<keyword evidence="4" id="KW-0233">DNA recombination</keyword>
<dbReference type="PROSITE" id="PS51898">
    <property type="entry name" value="TYR_RECOMBINASE"/>
    <property type="match status" value="1"/>
</dbReference>
<dbReference type="SUPFAM" id="SSF56349">
    <property type="entry name" value="DNA breaking-rejoining enzymes"/>
    <property type="match status" value="1"/>
</dbReference>
<sequence length="360" mass="40514">MTAAIKVRAECEIKHEHGIAIQTKAFRDVAKLAIERMRQRPANAKGASTVKDHEWALTKYHIPFFDRTYITSIDHQKLADFDAWRIGQMGRTPAQSTLKTHNAALRRVYDEAVIRKWMAPGQVPVLSSAAGVPASRRDYFTSEEIAKIRGAFPAWITARNSEKTRQIRELLFFYFNVAVHTGLRPGTEMDNLRWNDIQVRKDHVVITVRKGKTTLHTGNRHVVGNSIVLEMILDMLAGAQSAEEVNESDLSEDSNPLVFQMPEGSSKELLTRNFTALLKRLKLESGPGGKRTLYSLRHTYITHLILDRVPVNVIAKQCGTSAAMIEAHYSHITPLMYAKELAGVEGAQLTRLIDQYADLS</sequence>
<proteinExistence type="inferred from homology"/>
<dbReference type="Gene3D" id="1.10.443.10">
    <property type="entry name" value="Intergrase catalytic core"/>
    <property type="match status" value="1"/>
</dbReference>
<dbReference type="GO" id="GO:0015074">
    <property type="term" value="P:DNA integration"/>
    <property type="evidence" value="ECO:0007669"/>
    <property type="project" value="UniProtKB-KW"/>
</dbReference>
<dbReference type="PANTHER" id="PTHR30349">
    <property type="entry name" value="PHAGE INTEGRASE-RELATED"/>
    <property type="match status" value="1"/>
</dbReference>
<gene>
    <name evidence="6" type="ORF">EV671_10892</name>
</gene>
<dbReference type="InterPro" id="IPR011010">
    <property type="entry name" value="DNA_brk_join_enz"/>
</dbReference>
<feature type="domain" description="Tyr recombinase" evidence="5">
    <location>
        <begin position="135"/>
        <end position="342"/>
    </location>
</feature>
<evidence type="ECO:0000256" key="4">
    <source>
        <dbReference type="ARBA" id="ARBA00023172"/>
    </source>
</evidence>
<evidence type="ECO:0000259" key="5">
    <source>
        <dbReference type="PROSITE" id="PS51898"/>
    </source>
</evidence>
<evidence type="ECO:0000313" key="7">
    <source>
        <dbReference type="Proteomes" id="UP000295110"/>
    </source>
</evidence>
<dbReference type="InterPro" id="IPR013762">
    <property type="entry name" value="Integrase-like_cat_sf"/>
</dbReference>
<keyword evidence="2" id="KW-0229">DNA integration</keyword>
<dbReference type="Gene3D" id="1.10.150.130">
    <property type="match status" value="1"/>
</dbReference>
<dbReference type="InterPro" id="IPR002104">
    <property type="entry name" value="Integrase_catalytic"/>
</dbReference>
<keyword evidence="7" id="KW-1185">Reference proteome</keyword>